<sequence>MAVPADILRTAVERYLDLHAHPELSGAEHRTAGLFAAWLTAEECSVTTGIGGHGVAGVLRNGDGPTVLLRAELDALPVTERTGLPYASTVRGVMHACGHDLHLAALAAAVTLLARERDSWSGTLVALGQPAEESLTGARAVLTDGLYERVPVPDVVLAQHCAPIAAGTVAHARGPLLAGSRTLEVVLHGRGGHAGAPQLTVDPVVAAAAVVTRLQAVVARETDPAEQAVLTVGRLHAGDQPNVVPDDAELGITLRAFTEDALDRLTAAVERVVRAESEASACPTPPEVTVTGSSPVLMADGATARAVFAAQAAHFGAARMRDWPGGMATEDFPLLGAAGAGLHGRSGIRSVYWMLGTASSAGVAAVPAPVPGNHSPEYAPDVRTALPTGIEALAAAARALLPA</sequence>
<protein>
    <submittedName>
        <fullName evidence="2">Amidohydrolase</fullName>
    </submittedName>
</protein>
<dbReference type="SUPFAM" id="SSF53187">
    <property type="entry name" value="Zn-dependent exopeptidases"/>
    <property type="match status" value="1"/>
</dbReference>
<proteinExistence type="predicted"/>
<dbReference type="InterPro" id="IPR036264">
    <property type="entry name" value="Bact_exopeptidase_dim_dom"/>
</dbReference>
<organism evidence="2 3">
    <name type="scientific">Streptomyces spiramenti</name>
    <dbReference type="NCBI Taxonomy" id="2720606"/>
    <lineage>
        <taxon>Bacteria</taxon>
        <taxon>Bacillati</taxon>
        <taxon>Actinomycetota</taxon>
        <taxon>Actinomycetes</taxon>
        <taxon>Kitasatosporales</taxon>
        <taxon>Streptomycetaceae</taxon>
        <taxon>Streptomyces</taxon>
    </lineage>
</organism>
<dbReference type="EMBL" id="JAAVJB010000079">
    <property type="protein sequence ID" value="NJP66957.1"/>
    <property type="molecule type" value="Genomic_DNA"/>
</dbReference>
<name>A0ABX1ARN0_9ACTN</name>
<comment type="caution">
    <text evidence="2">The sequence shown here is derived from an EMBL/GenBank/DDBJ whole genome shotgun (WGS) entry which is preliminary data.</text>
</comment>
<accession>A0ABX1ARN0</accession>
<dbReference type="InterPro" id="IPR011650">
    <property type="entry name" value="Peptidase_M20_dimer"/>
</dbReference>
<dbReference type="PANTHER" id="PTHR11014:SF63">
    <property type="entry name" value="METALLOPEPTIDASE, PUTATIVE (AFU_ORTHOLOGUE AFUA_6G09600)-RELATED"/>
    <property type="match status" value="1"/>
</dbReference>
<keyword evidence="3" id="KW-1185">Reference proteome</keyword>
<dbReference type="InterPro" id="IPR002933">
    <property type="entry name" value="Peptidase_M20"/>
</dbReference>
<gene>
    <name evidence="2" type="ORF">HCJ92_11815</name>
</gene>
<dbReference type="NCBIfam" id="TIGR01891">
    <property type="entry name" value="amidohydrolases"/>
    <property type="match status" value="1"/>
</dbReference>
<dbReference type="Gene3D" id="3.30.70.360">
    <property type="match status" value="1"/>
</dbReference>
<dbReference type="InterPro" id="IPR017439">
    <property type="entry name" value="Amidohydrolase"/>
</dbReference>
<dbReference type="Proteomes" id="UP000746503">
    <property type="component" value="Unassembled WGS sequence"/>
</dbReference>
<dbReference type="PIRSF" id="PIRSF005962">
    <property type="entry name" value="Pept_M20D_amidohydro"/>
    <property type="match status" value="1"/>
</dbReference>
<dbReference type="Pfam" id="PF01546">
    <property type="entry name" value="Peptidase_M20"/>
    <property type="match status" value="1"/>
</dbReference>
<feature type="domain" description="Peptidase M20 dimerisation" evidence="1">
    <location>
        <begin position="179"/>
        <end position="278"/>
    </location>
</feature>
<dbReference type="Gene3D" id="3.40.630.10">
    <property type="entry name" value="Zn peptidases"/>
    <property type="match status" value="1"/>
</dbReference>
<evidence type="ECO:0000313" key="3">
    <source>
        <dbReference type="Proteomes" id="UP000746503"/>
    </source>
</evidence>
<dbReference type="SUPFAM" id="SSF55031">
    <property type="entry name" value="Bacterial exopeptidase dimerisation domain"/>
    <property type="match status" value="1"/>
</dbReference>
<dbReference type="RefSeq" id="WP_167933476.1">
    <property type="nucleotide sequence ID" value="NZ_JAAVJB010000079.1"/>
</dbReference>
<evidence type="ECO:0000313" key="2">
    <source>
        <dbReference type="EMBL" id="NJP66957.1"/>
    </source>
</evidence>
<dbReference type="PANTHER" id="PTHR11014">
    <property type="entry name" value="PEPTIDASE M20 FAMILY MEMBER"/>
    <property type="match status" value="1"/>
</dbReference>
<dbReference type="Pfam" id="PF07687">
    <property type="entry name" value="M20_dimer"/>
    <property type="match status" value="1"/>
</dbReference>
<evidence type="ECO:0000259" key="1">
    <source>
        <dbReference type="Pfam" id="PF07687"/>
    </source>
</evidence>
<reference evidence="2 3" key="1">
    <citation type="submission" date="2020-03" db="EMBL/GenBank/DDBJ databases">
        <title>Draft genome of Streptomyces sp. ventii, isolated from the Axial Seamount in the Pacific Ocean, and resequencing of the two type strains Streptomyces lonarensis strain NCL 716 and Streptomyces bohaiensis strain 11A07.</title>
        <authorList>
            <person name="Loughran R.M."/>
            <person name="Pfannmuller K.M."/>
            <person name="Wasson B.J."/>
            <person name="Deadmond M.C."/>
            <person name="Paddock B.E."/>
            <person name="Koyack M.J."/>
            <person name="Gallegos D.A."/>
            <person name="Mitchell E.A."/>
            <person name="Ushijima B."/>
            <person name="Saw J.H."/>
            <person name="Mcphail K.L."/>
            <person name="Videau P."/>
        </authorList>
    </citation>
    <scope>NUCLEOTIDE SEQUENCE [LARGE SCALE GENOMIC DNA]</scope>
    <source>
        <strain evidence="3">5675061</strain>
    </source>
</reference>